<sequence length="113" mass="12898">MYAEYVSDPDVQERRARVQNRAEAWEADKRAAYRVSFQGAQHEVGSGSGSMVVGGASESQSRRFSNVEDYFTRPPITQKHGRKNKRPTGVQIEEVDPYVYPRKYGKQTRIEDA</sequence>
<comment type="caution">
    <text evidence="2">The sequence shown here is derived from an EMBL/GenBank/DDBJ whole genome shotgun (WGS) entry which is preliminary data.</text>
</comment>
<organism evidence="2 3">
    <name type="scientific">Colocasia esculenta</name>
    <name type="common">Wild taro</name>
    <name type="synonym">Arum esculentum</name>
    <dbReference type="NCBI Taxonomy" id="4460"/>
    <lineage>
        <taxon>Eukaryota</taxon>
        <taxon>Viridiplantae</taxon>
        <taxon>Streptophyta</taxon>
        <taxon>Embryophyta</taxon>
        <taxon>Tracheophyta</taxon>
        <taxon>Spermatophyta</taxon>
        <taxon>Magnoliopsida</taxon>
        <taxon>Liliopsida</taxon>
        <taxon>Araceae</taxon>
        <taxon>Aroideae</taxon>
        <taxon>Colocasieae</taxon>
        <taxon>Colocasia</taxon>
    </lineage>
</organism>
<evidence type="ECO:0000313" key="2">
    <source>
        <dbReference type="EMBL" id="MQL95388.1"/>
    </source>
</evidence>
<protein>
    <submittedName>
        <fullName evidence="2">Uncharacterized protein</fullName>
    </submittedName>
</protein>
<dbReference type="AlphaFoldDB" id="A0A843VG71"/>
<dbReference type="EMBL" id="NMUH01001788">
    <property type="protein sequence ID" value="MQL95388.1"/>
    <property type="molecule type" value="Genomic_DNA"/>
</dbReference>
<keyword evidence="3" id="KW-1185">Reference proteome</keyword>
<evidence type="ECO:0000313" key="3">
    <source>
        <dbReference type="Proteomes" id="UP000652761"/>
    </source>
</evidence>
<proteinExistence type="predicted"/>
<gene>
    <name evidence="2" type="ORF">Taro_028053</name>
</gene>
<dbReference type="Proteomes" id="UP000652761">
    <property type="component" value="Unassembled WGS sequence"/>
</dbReference>
<name>A0A843VG71_COLES</name>
<reference evidence="2" key="1">
    <citation type="submission" date="2017-07" db="EMBL/GenBank/DDBJ databases">
        <title>Taro Niue Genome Assembly and Annotation.</title>
        <authorList>
            <person name="Atibalentja N."/>
            <person name="Keating K."/>
            <person name="Fields C.J."/>
        </authorList>
    </citation>
    <scope>NUCLEOTIDE SEQUENCE</scope>
    <source>
        <strain evidence="2">Niue_2</strain>
        <tissue evidence="2">Leaf</tissue>
    </source>
</reference>
<evidence type="ECO:0000256" key="1">
    <source>
        <dbReference type="SAM" id="MobiDB-lite"/>
    </source>
</evidence>
<feature type="region of interest" description="Disordered" evidence="1">
    <location>
        <begin position="43"/>
        <end position="92"/>
    </location>
</feature>
<accession>A0A843VG71</accession>
<feature type="compositionally biased region" description="Low complexity" evidence="1">
    <location>
        <begin position="49"/>
        <end position="59"/>
    </location>
</feature>